<evidence type="ECO:0000259" key="3">
    <source>
        <dbReference type="PROSITE" id="PS50053"/>
    </source>
</evidence>
<feature type="region of interest" description="Disordered" evidence="1">
    <location>
        <begin position="1"/>
        <end position="33"/>
    </location>
</feature>
<dbReference type="GO" id="GO:0005783">
    <property type="term" value="C:endoplasmic reticulum"/>
    <property type="evidence" value="ECO:0007669"/>
    <property type="project" value="TreeGrafter"/>
</dbReference>
<dbReference type="SUPFAM" id="SSF54236">
    <property type="entry name" value="Ubiquitin-like"/>
    <property type="match status" value="1"/>
</dbReference>
<dbReference type="Gene3D" id="3.10.20.90">
    <property type="entry name" value="Phosphatidylinositol 3-kinase Catalytic Subunit, Chain A, domain 1"/>
    <property type="match status" value="1"/>
</dbReference>
<keyword evidence="2" id="KW-0472">Membrane</keyword>
<dbReference type="FunCoup" id="A0A1J7JDD9">
    <property type="interactions" value="11"/>
</dbReference>
<feature type="region of interest" description="Disordered" evidence="1">
    <location>
        <begin position="150"/>
        <end position="206"/>
    </location>
</feature>
<dbReference type="Pfam" id="PF13373">
    <property type="entry name" value="Dsc3_C"/>
    <property type="match status" value="1"/>
</dbReference>
<dbReference type="GO" id="GO:0044695">
    <property type="term" value="C:Dsc E3 ubiquitin ligase complex"/>
    <property type="evidence" value="ECO:0007669"/>
    <property type="project" value="InterPro"/>
</dbReference>
<reference evidence="4 5" key="1">
    <citation type="submission" date="2016-10" db="EMBL/GenBank/DDBJ databases">
        <title>Draft genome sequence of Coniochaeta ligniaria NRRL30616, a lignocellulolytic fungus for bioabatement of inhibitors in plant biomass hydrolysates.</title>
        <authorList>
            <consortium name="DOE Joint Genome Institute"/>
            <person name="Jimenez D.J."/>
            <person name="Hector R.E."/>
            <person name="Riley R."/>
            <person name="Sun H."/>
            <person name="Grigoriev I.V."/>
            <person name="Van Elsas J.D."/>
            <person name="Nichols N.N."/>
        </authorList>
    </citation>
    <scope>NUCLEOTIDE SEQUENCE [LARGE SCALE GENOMIC DNA]</scope>
    <source>
        <strain evidence="4 5">NRRL 30616</strain>
    </source>
</reference>
<organism evidence="4 5">
    <name type="scientific">Coniochaeta ligniaria NRRL 30616</name>
    <dbReference type="NCBI Taxonomy" id="1408157"/>
    <lineage>
        <taxon>Eukaryota</taxon>
        <taxon>Fungi</taxon>
        <taxon>Dikarya</taxon>
        <taxon>Ascomycota</taxon>
        <taxon>Pezizomycotina</taxon>
        <taxon>Sordariomycetes</taxon>
        <taxon>Sordariomycetidae</taxon>
        <taxon>Coniochaetales</taxon>
        <taxon>Coniochaetaceae</taxon>
        <taxon>Coniochaeta</taxon>
    </lineage>
</organism>
<dbReference type="Proteomes" id="UP000182658">
    <property type="component" value="Unassembled WGS sequence"/>
</dbReference>
<dbReference type="OrthoDB" id="2556122at2759"/>
<keyword evidence="5" id="KW-1185">Reference proteome</keyword>
<accession>A0A1J7JDD9</accession>
<dbReference type="InterPro" id="IPR029071">
    <property type="entry name" value="Ubiquitin-like_domsf"/>
</dbReference>
<dbReference type="PANTHER" id="PTHR28049:SF1">
    <property type="entry name" value="DSC E3 UBIQUITIN LIGASE COMPLEX SUBUNIT 3"/>
    <property type="match status" value="1"/>
</dbReference>
<dbReference type="STRING" id="1408157.A0A1J7JDD9"/>
<dbReference type="InterPro" id="IPR019413">
    <property type="entry name" value="Dsc3_ub-like_dom"/>
</dbReference>
<evidence type="ECO:0000256" key="1">
    <source>
        <dbReference type="SAM" id="MobiDB-lite"/>
    </source>
</evidence>
<dbReference type="InterPro" id="IPR025390">
    <property type="entry name" value="Dsc3_C"/>
</dbReference>
<protein>
    <recommendedName>
        <fullName evidence="3">Ubiquitin-like domain-containing protein</fullName>
    </recommendedName>
</protein>
<feature type="region of interest" description="Disordered" evidence="1">
    <location>
        <begin position="98"/>
        <end position="131"/>
    </location>
</feature>
<evidence type="ECO:0000313" key="4">
    <source>
        <dbReference type="EMBL" id="OIW27252.1"/>
    </source>
</evidence>
<dbReference type="EMBL" id="KV875099">
    <property type="protein sequence ID" value="OIW27252.1"/>
    <property type="molecule type" value="Genomic_DNA"/>
</dbReference>
<feature type="region of interest" description="Disordered" evidence="1">
    <location>
        <begin position="259"/>
        <end position="283"/>
    </location>
</feature>
<dbReference type="InParanoid" id="A0A1J7JDD9"/>
<dbReference type="AlphaFoldDB" id="A0A1J7JDD9"/>
<keyword evidence="2" id="KW-0812">Transmembrane</keyword>
<feature type="transmembrane region" description="Helical" evidence="2">
    <location>
        <begin position="330"/>
        <end position="349"/>
    </location>
</feature>
<feature type="compositionally biased region" description="Low complexity" evidence="1">
    <location>
        <begin position="159"/>
        <end position="178"/>
    </location>
</feature>
<feature type="domain" description="Ubiquitin-like" evidence="3">
    <location>
        <begin position="39"/>
        <end position="101"/>
    </location>
</feature>
<feature type="compositionally biased region" description="Basic and acidic residues" evidence="1">
    <location>
        <begin position="112"/>
        <end position="131"/>
    </location>
</feature>
<dbReference type="Pfam" id="PF10302">
    <property type="entry name" value="Dsc3_N"/>
    <property type="match status" value="1"/>
</dbReference>
<evidence type="ECO:0000256" key="2">
    <source>
        <dbReference type="SAM" id="Phobius"/>
    </source>
</evidence>
<dbReference type="InterPro" id="IPR000626">
    <property type="entry name" value="Ubiquitin-like_dom"/>
</dbReference>
<keyword evidence="2" id="KW-1133">Transmembrane helix</keyword>
<dbReference type="PANTHER" id="PTHR28049">
    <property type="entry name" value="TRANSMEMBRANE PROTEIN YOR223W"/>
    <property type="match status" value="1"/>
</dbReference>
<feature type="compositionally biased region" description="Low complexity" evidence="1">
    <location>
        <begin position="18"/>
        <end position="32"/>
    </location>
</feature>
<dbReference type="PROSITE" id="PS50053">
    <property type="entry name" value="UBIQUITIN_2"/>
    <property type="match status" value="1"/>
</dbReference>
<dbReference type="InterPro" id="IPR045226">
    <property type="entry name" value="Dsc3"/>
</dbReference>
<name>A0A1J7JDD9_9PEZI</name>
<sequence length="353" mass="37046">MSSSSSPGKPARPTLTVPPSLSRPSSPLRSPSFAHTPPLHLTVRFSTSLPDLHLDILTPQQTTIAALKSLIRSRLASPNRSRRLRFIHGGRVLPDGAVLSSVLRAPPPPPRDASRDRDASKSRGKGKGVEGRDATRVYVNCSIGDVLTDKEIEDEDRAAATPSPAATPGISTPTTTGPVPGGRPGTGTGQDTTSPRPPPTPRGFDRLLQAGFTPAEVNQLRLQFRSIQAARHTPDTMPDPDTLRGMEDAWIDNNNGGPGAAMGGGGGGQGGGGGAGWGDEEGVGGDEMGAGVAGLLDTLVKGMFVGFMFPLGSVGWLIREEGLWSRRWQVFASFGFLFSFFIGLIRALSGDSK</sequence>
<gene>
    <name evidence="4" type="ORF">CONLIGDRAFT_704941</name>
</gene>
<evidence type="ECO:0000313" key="5">
    <source>
        <dbReference type="Proteomes" id="UP000182658"/>
    </source>
</evidence>
<proteinExistence type="predicted"/>
<feature type="compositionally biased region" description="Gly residues" evidence="1">
    <location>
        <begin position="259"/>
        <end position="277"/>
    </location>
</feature>
<feature type="compositionally biased region" description="Gly residues" evidence="1">
    <location>
        <begin position="179"/>
        <end position="188"/>
    </location>
</feature>
<feature type="transmembrane region" description="Helical" evidence="2">
    <location>
        <begin position="299"/>
        <end position="318"/>
    </location>
</feature>